<gene>
    <name evidence="8" type="ORF">LSP00402_LOCUS6983</name>
</gene>
<dbReference type="CDD" id="cd00009">
    <property type="entry name" value="AAA"/>
    <property type="match status" value="1"/>
</dbReference>
<keyword evidence="5" id="KW-0067">ATP-binding</keyword>
<evidence type="ECO:0000256" key="2">
    <source>
        <dbReference type="ARBA" id="ARBA00005378"/>
    </source>
</evidence>
<dbReference type="GO" id="GO:0003689">
    <property type="term" value="F:DNA clamp loader activity"/>
    <property type="evidence" value="ECO:0007669"/>
    <property type="project" value="TreeGrafter"/>
</dbReference>
<dbReference type="InterPro" id="IPR013748">
    <property type="entry name" value="Rep_factorC_C"/>
</dbReference>
<dbReference type="SUPFAM" id="SSF52540">
    <property type="entry name" value="P-loop containing nucleoside triphosphate hydrolases"/>
    <property type="match status" value="1"/>
</dbReference>
<dbReference type="PANTHER" id="PTHR11669">
    <property type="entry name" value="REPLICATION FACTOR C / DNA POLYMERASE III GAMMA-TAU SUBUNIT"/>
    <property type="match status" value="1"/>
</dbReference>
<dbReference type="FunFam" id="3.40.50.300:FF:000129">
    <property type="entry name" value="Replication factor C subunit 5"/>
    <property type="match status" value="1"/>
</dbReference>
<feature type="domain" description="AAA+ ATPase" evidence="7">
    <location>
        <begin position="47"/>
        <end position="174"/>
    </location>
</feature>
<dbReference type="GO" id="GO:0006261">
    <property type="term" value="P:DNA-templated DNA replication"/>
    <property type="evidence" value="ECO:0007669"/>
    <property type="project" value="TreeGrafter"/>
</dbReference>
<dbReference type="EMBL" id="HBHP01011278">
    <property type="protein sequence ID" value="CAD9758033.1"/>
    <property type="molecule type" value="Transcribed_RNA"/>
</dbReference>
<dbReference type="InterPro" id="IPR003593">
    <property type="entry name" value="AAA+_ATPase"/>
</dbReference>
<dbReference type="InterPro" id="IPR027417">
    <property type="entry name" value="P-loop_NTPase"/>
</dbReference>
<dbReference type="InterPro" id="IPR047854">
    <property type="entry name" value="RFC_lid"/>
</dbReference>
<accession>A0A7S2XA06</accession>
<dbReference type="Gene3D" id="1.10.8.60">
    <property type="match status" value="1"/>
</dbReference>
<dbReference type="SUPFAM" id="SSF48019">
    <property type="entry name" value="post-AAA+ oligomerization domain-like"/>
    <property type="match status" value="1"/>
</dbReference>
<dbReference type="AlphaFoldDB" id="A0A7S2XA06"/>
<keyword evidence="4" id="KW-0547">Nucleotide-binding</keyword>
<dbReference type="GO" id="GO:0003677">
    <property type="term" value="F:DNA binding"/>
    <property type="evidence" value="ECO:0007669"/>
    <property type="project" value="InterPro"/>
</dbReference>
<dbReference type="GO" id="GO:0005524">
    <property type="term" value="F:ATP binding"/>
    <property type="evidence" value="ECO:0007669"/>
    <property type="project" value="UniProtKB-KW"/>
</dbReference>
<proteinExistence type="inferred from homology"/>
<dbReference type="FunFam" id="1.10.8.60:FF:000028">
    <property type="entry name" value="Replication factor C subunit 5"/>
    <property type="match status" value="1"/>
</dbReference>
<dbReference type="InterPro" id="IPR003959">
    <property type="entry name" value="ATPase_AAA_core"/>
</dbReference>
<evidence type="ECO:0000256" key="5">
    <source>
        <dbReference type="ARBA" id="ARBA00022840"/>
    </source>
</evidence>
<dbReference type="GO" id="GO:0005634">
    <property type="term" value="C:nucleus"/>
    <property type="evidence" value="ECO:0007669"/>
    <property type="project" value="UniProtKB-SubCell"/>
</dbReference>
<dbReference type="NCBIfam" id="NF001679">
    <property type="entry name" value="PRK00440.1"/>
    <property type="match status" value="1"/>
</dbReference>
<dbReference type="InterPro" id="IPR050238">
    <property type="entry name" value="DNA_Rep/Repair_Clamp_Loader"/>
</dbReference>
<dbReference type="GO" id="GO:0006281">
    <property type="term" value="P:DNA repair"/>
    <property type="evidence" value="ECO:0007669"/>
    <property type="project" value="TreeGrafter"/>
</dbReference>
<dbReference type="SMART" id="SM00382">
    <property type="entry name" value="AAA"/>
    <property type="match status" value="1"/>
</dbReference>
<dbReference type="CDD" id="cd18140">
    <property type="entry name" value="HLD_clamp_RFC"/>
    <property type="match status" value="1"/>
</dbReference>
<evidence type="ECO:0000256" key="1">
    <source>
        <dbReference type="ARBA" id="ARBA00004123"/>
    </source>
</evidence>
<dbReference type="InterPro" id="IPR008921">
    <property type="entry name" value="DNA_pol3_clamp-load_cplx_C"/>
</dbReference>
<dbReference type="GO" id="GO:0005663">
    <property type="term" value="C:DNA replication factor C complex"/>
    <property type="evidence" value="ECO:0007669"/>
    <property type="project" value="TreeGrafter"/>
</dbReference>
<comment type="similarity">
    <text evidence="2">Belongs to the activator 1 small subunits family.</text>
</comment>
<evidence type="ECO:0000256" key="6">
    <source>
        <dbReference type="ARBA" id="ARBA00023242"/>
    </source>
</evidence>
<dbReference type="Pfam" id="PF00004">
    <property type="entry name" value="AAA"/>
    <property type="match status" value="1"/>
</dbReference>
<dbReference type="Pfam" id="PF21960">
    <property type="entry name" value="RCF1-5-like_lid"/>
    <property type="match status" value="1"/>
</dbReference>
<dbReference type="Pfam" id="PF08542">
    <property type="entry name" value="Rep_fac_C"/>
    <property type="match status" value="1"/>
</dbReference>
<keyword evidence="6" id="KW-0539">Nucleus</keyword>
<sequence length="336" mass="37477">MEVGAGGFDKKGDNLPWVEKYRPKRLEDLIAQDDKISTISRLIDAGKMPHLLLYGPPGTGKTSTILACARKLNGNNFGSMVLELNASDDRGISVVRQQIKNFASSRQLFKKGIKLIILDECDSMTRDTQFALRRVIEKYTAHTRFCLICNYINKITPALQSRCTRFRFGPLSRDQVLDRVQDIADKEGVNLTKDGLKAIVDLAEGDMRKCLNVLQACHLAYKKVDEETVYLSTGNPPPKDIETILNALLDEKFADVYKSTAKLMRENGYALSDVLRLIHDKVIRIKLPAKSLMFLLDKMSNIEFNLSAGAKDKTQLSALVGAFSIAKNMAVEAKSS</sequence>
<dbReference type="Gene3D" id="1.20.272.10">
    <property type="match status" value="1"/>
</dbReference>
<reference evidence="8" key="1">
    <citation type="submission" date="2021-01" db="EMBL/GenBank/DDBJ databases">
        <authorList>
            <person name="Corre E."/>
            <person name="Pelletier E."/>
            <person name="Niang G."/>
            <person name="Scheremetjew M."/>
            <person name="Finn R."/>
            <person name="Kale V."/>
            <person name="Holt S."/>
            <person name="Cochrane G."/>
            <person name="Meng A."/>
            <person name="Brown T."/>
            <person name="Cohen L."/>
        </authorList>
    </citation>
    <scope>NUCLEOTIDE SEQUENCE</scope>
    <source>
        <strain evidence="8">CCMP622</strain>
    </source>
</reference>
<organism evidence="8">
    <name type="scientific">Lotharella oceanica</name>
    <dbReference type="NCBI Taxonomy" id="641309"/>
    <lineage>
        <taxon>Eukaryota</taxon>
        <taxon>Sar</taxon>
        <taxon>Rhizaria</taxon>
        <taxon>Cercozoa</taxon>
        <taxon>Chlorarachniophyceae</taxon>
        <taxon>Lotharella</taxon>
    </lineage>
</organism>
<protein>
    <recommendedName>
        <fullName evidence="7">AAA+ ATPase domain-containing protein</fullName>
    </recommendedName>
</protein>
<comment type="subcellular location">
    <subcellularLocation>
        <location evidence="1">Nucleus</location>
    </subcellularLocation>
</comment>
<evidence type="ECO:0000259" key="7">
    <source>
        <dbReference type="SMART" id="SM00382"/>
    </source>
</evidence>
<name>A0A7S2XA06_9EUKA</name>
<dbReference type="GO" id="GO:0016887">
    <property type="term" value="F:ATP hydrolysis activity"/>
    <property type="evidence" value="ECO:0007669"/>
    <property type="project" value="InterPro"/>
</dbReference>
<evidence type="ECO:0000256" key="4">
    <source>
        <dbReference type="ARBA" id="ARBA00022741"/>
    </source>
</evidence>
<dbReference type="Gene3D" id="3.40.50.300">
    <property type="entry name" value="P-loop containing nucleotide triphosphate hydrolases"/>
    <property type="match status" value="1"/>
</dbReference>
<dbReference type="PANTHER" id="PTHR11669:SF9">
    <property type="entry name" value="REPLICATION FACTOR C SUBUNIT 5"/>
    <property type="match status" value="1"/>
</dbReference>
<dbReference type="FunFam" id="1.20.272.10:FF:000004">
    <property type="entry name" value="Replication factor C subunit 5"/>
    <property type="match status" value="1"/>
</dbReference>
<evidence type="ECO:0000313" key="8">
    <source>
        <dbReference type="EMBL" id="CAD9758033.1"/>
    </source>
</evidence>
<keyword evidence="3" id="KW-0235">DNA replication</keyword>
<evidence type="ECO:0000256" key="3">
    <source>
        <dbReference type="ARBA" id="ARBA00022705"/>
    </source>
</evidence>